<evidence type="ECO:0000313" key="3">
    <source>
        <dbReference type="EMBL" id="OJG90718.1"/>
    </source>
</evidence>
<gene>
    <name evidence="2" type="ORF">ATZ33_08055</name>
    <name evidence="3" type="ORF">RV15_GL001069</name>
</gene>
<keyword evidence="1" id="KW-0472">Membrane</keyword>
<name>A0A0S3KAJ5_9ENTE</name>
<dbReference type="AlphaFoldDB" id="A0A0S3KAJ5"/>
<keyword evidence="1" id="KW-1133">Transmembrane helix</keyword>
<evidence type="ECO:0000313" key="5">
    <source>
        <dbReference type="Proteomes" id="UP000183039"/>
    </source>
</evidence>
<evidence type="ECO:0000313" key="2">
    <source>
        <dbReference type="EMBL" id="ALS01322.1"/>
    </source>
</evidence>
<dbReference type="OrthoDB" id="2182939at2"/>
<accession>A0A0S3KAJ5</accession>
<proteinExistence type="predicted"/>
<evidence type="ECO:0000256" key="1">
    <source>
        <dbReference type="SAM" id="Phobius"/>
    </source>
</evidence>
<dbReference type="KEGG" id="ess:ATZ33_08055"/>
<reference evidence="2 4" key="2">
    <citation type="submission" date="2015-12" db="EMBL/GenBank/DDBJ databases">
        <authorList>
            <person name="Lauer A."/>
            <person name="Humrighouse B."/>
            <person name="Loparev V."/>
            <person name="Shewmaker P.L."/>
            <person name="Whitney A.M."/>
            <person name="McLaughlin R.W."/>
        </authorList>
    </citation>
    <scope>NUCLEOTIDE SEQUENCE [LARGE SCALE GENOMIC DNA]</scope>
    <source>
        <strain evidence="2 4">LMG 23085</strain>
    </source>
</reference>
<evidence type="ECO:0000313" key="4">
    <source>
        <dbReference type="Proteomes" id="UP000065511"/>
    </source>
</evidence>
<reference evidence="3 5" key="1">
    <citation type="submission" date="2014-12" db="EMBL/GenBank/DDBJ databases">
        <title>Draft genome sequences of 29 type strains of Enterococci.</title>
        <authorList>
            <person name="Zhong Z."/>
            <person name="Sun Z."/>
            <person name="Liu W."/>
            <person name="Zhang W."/>
            <person name="Zhang H."/>
        </authorList>
    </citation>
    <scope>NUCLEOTIDE SEQUENCE [LARGE SCALE GENOMIC DNA]</scope>
    <source>
        <strain evidence="3 5">DSM 22801</strain>
    </source>
</reference>
<keyword evidence="4" id="KW-1185">Reference proteome</keyword>
<keyword evidence="1" id="KW-0812">Transmembrane</keyword>
<dbReference type="Proteomes" id="UP000183039">
    <property type="component" value="Unassembled WGS sequence"/>
</dbReference>
<organism evidence="3 5">
    <name type="scientific">Enterococcus silesiacus</name>
    <dbReference type="NCBI Taxonomy" id="332949"/>
    <lineage>
        <taxon>Bacteria</taxon>
        <taxon>Bacillati</taxon>
        <taxon>Bacillota</taxon>
        <taxon>Bacilli</taxon>
        <taxon>Lactobacillales</taxon>
        <taxon>Enterococcaceae</taxon>
        <taxon>Enterococcus</taxon>
    </lineage>
</organism>
<protein>
    <submittedName>
        <fullName evidence="3">Uncharacterized protein</fullName>
    </submittedName>
</protein>
<sequence length="177" mass="20121">MKKLWNNKLFRYGLIGIILIALGGAGFLGYYRLARAQGVVTSYEINEELNEKSNAHRAVIYTQDRAFKNEVIDELAKNLADENIYIKVEPVEEIGENRIEEWDKVIILSTVQSSDPPKVALDYINKHKNEKKLSIYLTADSSTWSKDPGHLDVTTAASKSENVTVFSKKIREFLVNE</sequence>
<dbReference type="EMBL" id="JXLC01000018">
    <property type="protein sequence ID" value="OJG90718.1"/>
    <property type="molecule type" value="Genomic_DNA"/>
</dbReference>
<dbReference type="Proteomes" id="UP000065511">
    <property type="component" value="Chromosome"/>
</dbReference>
<dbReference type="RefSeq" id="WP_071878367.1">
    <property type="nucleotide sequence ID" value="NZ_JXLC01000018.1"/>
</dbReference>
<dbReference type="EMBL" id="CP013614">
    <property type="protein sequence ID" value="ALS01322.1"/>
    <property type="molecule type" value="Genomic_DNA"/>
</dbReference>
<feature type="transmembrane region" description="Helical" evidence="1">
    <location>
        <begin position="12"/>
        <end position="31"/>
    </location>
</feature>